<dbReference type="Pfam" id="PF00717">
    <property type="entry name" value="Peptidase_S24"/>
    <property type="match status" value="1"/>
</dbReference>
<gene>
    <name evidence="7" type="ORF">K8I29_19675</name>
</gene>
<comment type="caution">
    <text evidence="7">The sequence shown here is derived from an EMBL/GenBank/DDBJ whole genome shotgun (WGS) entry which is preliminary data.</text>
</comment>
<evidence type="ECO:0000256" key="3">
    <source>
        <dbReference type="ARBA" id="ARBA00023015"/>
    </source>
</evidence>
<keyword evidence="1" id="KW-0645">Protease</keyword>
<dbReference type="InterPro" id="IPR036286">
    <property type="entry name" value="LexA/Signal_pep-like_sf"/>
</dbReference>
<dbReference type="PROSITE" id="PS00501">
    <property type="entry name" value="SPASE_I_1"/>
    <property type="match status" value="1"/>
</dbReference>
<dbReference type="PANTHER" id="PTHR40661:SF3">
    <property type="entry name" value="FELS-1 PROPHAGE TRANSCRIPTIONAL REGULATOR"/>
    <property type="match status" value="1"/>
</dbReference>
<dbReference type="GO" id="GO:0003677">
    <property type="term" value="F:DNA binding"/>
    <property type="evidence" value="ECO:0007669"/>
    <property type="project" value="UniProtKB-KW"/>
</dbReference>
<dbReference type="PROSITE" id="PS50943">
    <property type="entry name" value="HTH_CROC1"/>
    <property type="match status" value="1"/>
</dbReference>
<evidence type="ECO:0000256" key="2">
    <source>
        <dbReference type="ARBA" id="ARBA00022801"/>
    </source>
</evidence>
<dbReference type="GO" id="GO:0016020">
    <property type="term" value="C:membrane"/>
    <property type="evidence" value="ECO:0007669"/>
    <property type="project" value="InterPro"/>
</dbReference>
<sequence length="223" mass="25342">MEDFSHKETGKRIKGIRGKITQAKFAEMLHVSQGNVSKYERGMLPDALTLKRIAEIGQCSVEWLLTGEGPMSLQAVKEEEKPNDDFVYVPMVKGRISAGGGVVADNTVDVRLAFRQEWIRRKGDPAHMSLIRVTGDSMEPTLYSGDVVLVNHDKQYIDPQGGIYALWFRGDDEISIKRLQIVYPSRKIMVFSDNKEKYPPFEIEAGDIHINGKIIWYGRELER</sequence>
<dbReference type="EMBL" id="JAIOIV010000151">
    <property type="protein sequence ID" value="MBZ0158424.1"/>
    <property type="molecule type" value="Genomic_DNA"/>
</dbReference>
<keyword evidence="5" id="KW-0804">Transcription</keyword>
<dbReference type="Gene3D" id="1.10.260.40">
    <property type="entry name" value="lambda repressor-like DNA-binding domains"/>
    <property type="match status" value="1"/>
</dbReference>
<dbReference type="SMART" id="SM00530">
    <property type="entry name" value="HTH_XRE"/>
    <property type="match status" value="1"/>
</dbReference>
<reference evidence="7" key="1">
    <citation type="journal article" date="2021" name="bioRxiv">
        <title>Unraveling nitrogen, sulfur and carbon metabolic pathways and microbial community transcriptional responses to substrate deprivation and toxicity stresses in a bioreactor mimicking anoxic brackish coastal sediment conditions.</title>
        <authorList>
            <person name="Martins P.D."/>
            <person name="Echeveste M.J."/>
            <person name="Arshad A."/>
            <person name="Kurth J."/>
            <person name="Ouboter H."/>
            <person name="Jetten M.S.M."/>
            <person name="Welte C.U."/>
        </authorList>
    </citation>
    <scope>NUCLEOTIDE SEQUENCE</scope>
    <source>
        <strain evidence="7">MAG_39</strain>
    </source>
</reference>
<dbReference type="GO" id="GO:0004252">
    <property type="term" value="F:serine-type endopeptidase activity"/>
    <property type="evidence" value="ECO:0007669"/>
    <property type="project" value="InterPro"/>
</dbReference>
<evidence type="ECO:0000313" key="8">
    <source>
        <dbReference type="Proteomes" id="UP000705867"/>
    </source>
</evidence>
<evidence type="ECO:0000259" key="6">
    <source>
        <dbReference type="PROSITE" id="PS50943"/>
    </source>
</evidence>
<keyword evidence="4" id="KW-0238">DNA-binding</keyword>
<proteinExistence type="predicted"/>
<evidence type="ECO:0000256" key="4">
    <source>
        <dbReference type="ARBA" id="ARBA00023125"/>
    </source>
</evidence>
<dbReference type="InterPro" id="IPR039418">
    <property type="entry name" value="LexA-like"/>
</dbReference>
<name>A0A953M3Q5_9BACT</name>
<dbReference type="GO" id="GO:0006508">
    <property type="term" value="P:proteolysis"/>
    <property type="evidence" value="ECO:0007669"/>
    <property type="project" value="UniProtKB-KW"/>
</dbReference>
<dbReference type="Gene3D" id="2.10.109.10">
    <property type="entry name" value="Umud Fragment, subunit A"/>
    <property type="match status" value="1"/>
</dbReference>
<dbReference type="PANTHER" id="PTHR40661">
    <property type="match status" value="1"/>
</dbReference>
<dbReference type="InterPro" id="IPR019756">
    <property type="entry name" value="Pept_S26A_signal_pept_1_Ser-AS"/>
</dbReference>
<dbReference type="Proteomes" id="UP000705867">
    <property type="component" value="Unassembled WGS sequence"/>
</dbReference>
<dbReference type="InterPro" id="IPR001387">
    <property type="entry name" value="Cro/C1-type_HTH"/>
</dbReference>
<evidence type="ECO:0000313" key="7">
    <source>
        <dbReference type="EMBL" id="MBZ0158424.1"/>
    </source>
</evidence>
<dbReference type="InterPro" id="IPR015927">
    <property type="entry name" value="Peptidase_S24_S26A/B/C"/>
</dbReference>
<dbReference type="Pfam" id="PF01381">
    <property type="entry name" value="HTH_3"/>
    <property type="match status" value="1"/>
</dbReference>
<dbReference type="CDD" id="cd00093">
    <property type="entry name" value="HTH_XRE"/>
    <property type="match status" value="1"/>
</dbReference>
<dbReference type="InterPro" id="IPR010982">
    <property type="entry name" value="Lambda_DNA-bd_dom_sf"/>
</dbReference>
<keyword evidence="2" id="KW-0378">Hydrolase</keyword>
<dbReference type="SUPFAM" id="SSF47413">
    <property type="entry name" value="lambda repressor-like DNA-binding domains"/>
    <property type="match status" value="1"/>
</dbReference>
<organism evidence="7 8">
    <name type="scientific">Candidatus Nitrobium versatile</name>
    <dbReference type="NCBI Taxonomy" id="2884831"/>
    <lineage>
        <taxon>Bacteria</taxon>
        <taxon>Pseudomonadati</taxon>
        <taxon>Nitrospirota</taxon>
        <taxon>Nitrospiria</taxon>
        <taxon>Nitrospirales</taxon>
        <taxon>Nitrospiraceae</taxon>
        <taxon>Candidatus Nitrobium</taxon>
    </lineage>
</organism>
<evidence type="ECO:0000256" key="1">
    <source>
        <dbReference type="ARBA" id="ARBA00022670"/>
    </source>
</evidence>
<accession>A0A953M3Q5</accession>
<feature type="domain" description="HTH cro/C1-type" evidence="6">
    <location>
        <begin position="19"/>
        <end position="64"/>
    </location>
</feature>
<dbReference type="SUPFAM" id="SSF51306">
    <property type="entry name" value="LexA/Signal peptidase"/>
    <property type="match status" value="1"/>
</dbReference>
<protein>
    <submittedName>
        <fullName evidence="7">Helix-turn-helix transcriptional regulator</fullName>
    </submittedName>
</protein>
<keyword evidence="3" id="KW-0805">Transcription regulation</keyword>
<dbReference type="AlphaFoldDB" id="A0A953M3Q5"/>
<dbReference type="CDD" id="cd06529">
    <property type="entry name" value="S24_LexA-like"/>
    <property type="match status" value="1"/>
</dbReference>
<evidence type="ECO:0000256" key="5">
    <source>
        <dbReference type="ARBA" id="ARBA00023163"/>
    </source>
</evidence>
<reference evidence="7" key="2">
    <citation type="submission" date="2021-08" db="EMBL/GenBank/DDBJ databases">
        <authorList>
            <person name="Dalcin Martins P."/>
        </authorList>
    </citation>
    <scope>NUCLEOTIDE SEQUENCE</scope>
    <source>
        <strain evidence="7">MAG_39</strain>
    </source>
</reference>